<name>A0A178Z2I2_9EURO</name>
<dbReference type="SUPFAM" id="SSF52047">
    <property type="entry name" value="RNI-like"/>
    <property type="match status" value="1"/>
</dbReference>
<dbReference type="RefSeq" id="XP_018687376.1">
    <property type="nucleotide sequence ID" value="XM_018843274.1"/>
</dbReference>
<dbReference type="Proteomes" id="UP000078343">
    <property type="component" value="Unassembled WGS sequence"/>
</dbReference>
<evidence type="ECO:0008006" key="3">
    <source>
        <dbReference type="Google" id="ProtNLM"/>
    </source>
</evidence>
<keyword evidence="2" id="KW-1185">Reference proteome</keyword>
<dbReference type="GeneID" id="30015937"/>
<gene>
    <name evidence="1" type="ORF">AYL99_11769</name>
</gene>
<reference evidence="1 2" key="1">
    <citation type="submission" date="2016-04" db="EMBL/GenBank/DDBJ databases">
        <title>Draft genome of Fonsecaea erecta CBS 125763.</title>
        <authorList>
            <person name="Weiss V.A."/>
            <person name="Vicente V.A."/>
            <person name="Raittz R.T."/>
            <person name="Moreno L.F."/>
            <person name="De Souza E.M."/>
            <person name="Pedrosa F.O."/>
            <person name="Steffens M.B."/>
            <person name="Faoro H."/>
            <person name="Tadra-Sfeir M.Z."/>
            <person name="Najafzadeh M.J."/>
            <person name="Felipe M.S."/>
            <person name="Teixeira M."/>
            <person name="Sun J."/>
            <person name="Xi L."/>
            <person name="Gomes R."/>
            <person name="De Azevedo C.M."/>
            <person name="Salgado C.G."/>
            <person name="Da Silva M.B."/>
            <person name="Nascimento M.F."/>
            <person name="Queiroz-Telles F."/>
            <person name="Attili D.S."/>
            <person name="Gorbushina A."/>
        </authorList>
    </citation>
    <scope>NUCLEOTIDE SEQUENCE [LARGE SCALE GENOMIC DNA]</scope>
    <source>
        <strain evidence="1 2">CBS 125763</strain>
    </source>
</reference>
<dbReference type="AlphaFoldDB" id="A0A178Z2I2"/>
<comment type="caution">
    <text evidence="1">The sequence shown here is derived from an EMBL/GenBank/DDBJ whole genome shotgun (WGS) entry which is preliminary data.</text>
</comment>
<dbReference type="EMBL" id="LVYI01000016">
    <property type="protein sequence ID" value="OAP54009.1"/>
    <property type="molecule type" value="Genomic_DNA"/>
</dbReference>
<evidence type="ECO:0000313" key="1">
    <source>
        <dbReference type="EMBL" id="OAP54009.1"/>
    </source>
</evidence>
<proteinExistence type="predicted"/>
<protein>
    <recommendedName>
        <fullName evidence="3">F-box domain-containing protein</fullName>
    </recommendedName>
</protein>
<accession>A0A178Z2I2</accession>
<organism evidence="1 2">
    <name type="scientific">Fonsecaea erecta</name>
    <dbReference type="NCBI Taxonomy" id="1367422"/>
    <lineage>
        <taxon>Eukaryota</taxon>
        <taxon>Fungi</taxon>
        <taxon>Dikarya</taxon>
        <taxon>Ascomycota</taxon>
        <taxon>Pezizomycotina</taxon>
        <taxon>Eurotiomycetes</taxon>
        <taxon>Chaetothyriomycetidae</taxon>
        <taxon>Chaetothyriales</taxon>
        <taxon>Herpotrichiellaceae</taxon>
        <taxon>Fonsecaea</taxon>
    </lineage>
</organism>
<sequence length="346" mass="39179">MDSLPDEIVQDIAARLAQAPDALRRFAACGKRYYYISQPILYRDIHLSSLESANLLTRTVRRHQRRTGSGVPSSHLPGMIRRLQLDFPGLSLAKNDINIHAFLRMPSLESLVLVNVSMFPLEQMRLPALNLQHLEVWVMGTREADLCALLSACTSLQSLRLGLLDIFVGVRLLKLVEKFQQSLKEFQLVSPWSRSLRRFRLKGFHQITTLRLTAWLILERTPDAGGEWPLLRSLPPGLQNLALDTIPKFRHRGISVNELNIALLFFIQTESISPSLVTLAIEVAPDDVSSAEKQFTAVSEAAEKRGLEFRVLPRRWRMGICPQSLKYVMQDYQDIAQAMAANGDWA</sequence>
<dbReference type="InterPro" id="IPR032675">
    <property type="entry name" value="LRR_dom_sf"/>
</dbReference>
<evidence type="ECO:0000313" key="2">
    <source>
        <dbReference type="Proteomes" id="UP000078343"/>
    </source>
</evidence>
<dbReference type="Gene3D" id="3.80.10.10">
    <property type="entry name" value="Ribonuclease Inhibitor"/>
    <property type="match status" value="1"/>
</dbReference>